<evidence type="ECO:0000313" key="1">
    <source>
        <dbReference type="EMBL" id="MBK1869514.1"/>
    </source>
</evidence>
<comment type="caution">
    <text evidence="1">The sequence shown here is derived from an EMBL/GenBank/DDBJ whole genome shotgun (WGS) entry which is preliminary data.</text>
</comment>
<protein>
    <submittedName>
        <fullName evidence="1">Uncharacterized protein</fullName>
    </submittedName>
</protein>
<evidence type="ECO:0000313" key="2">
    <source>
        <dbReference type="Proteomes" id="UP000616151"/>
    </source>
</evidence>
<organism evidence="1 2">
    <name type="scientific">Taklimakanibacter albus</name>
    <dbReference type="NCBI Taxonomy" id="2800327"/>
    <lineage>
        <taxon>Bacteria</taxon>
        <taxon>Pseudomonadati</taxon>
        <taxon>Pseudomonadota</taxon>
        <taxon>Alphaproteobacteria</taxon>
        <taxon>Hyphomicrobiales</taxon>
        <taxon>Aestuariivirgaceae</taxon>
        <taxon>Taklimakanibacter</taxon>
    </lineage>
</organism>
<dbReference type="Proteomes" id="UP000616151">
    <property type="component" value="Unassembled WGS sequence"/>
</dbReference>
<name>A0ACC5RA52_9HYPH</name>
<gene>
    <name evidence="1" type="ORF">JHL16_24350</name>
</gene>
<accession>A0ACC5RA52</accession>
<keyword evidence="2" id="KW-1185">Reference proteome</keyword>
<sequence length="108" mass="11948">MWKAVMGCVLLLASTSPAHAEYSPAQRLVVLMEAWRLRAVDCRSRYVSFSGPEVAALTDLVISGAQTAKFDPSDLNELMRSITFQISSQTPPTKEFCDGMRRAIFGTF</sequence>
<dbReference type="EMBL" id="JAENHL010000008">
    <property type="protein sequence ID" value="MBK1869514.1"/>
    <property type="molecule type" value="Genomic_DNA"/>
</dbReference>
<reference evidence="1" key="1">
    <citation type="submission" date="2021-01" db="EMBL/GenBank/DDBJ databases">
        <authorList>
            <person name="Sun Q."/>
        </authorList>
    </citation>
    <scope>NUCLEOTIDE SEQUENCE</scope>
    <source>
        <strain evidence="1">YIM B02566</strain>
    </source>
</reference>
<proteinExistence type="predicted"/>